<dbReference type="EC" id="2.1.1.198" evidence="6"/>
<dbReference type="OrthoDB" id="9809084at2"/>
<dbReference type="InterPro" id="IPR014776">
    <property type="entry name" value="4pyrrole_Mease_sub2"/>
</dbReference>
<proteinExistence type="inferred from homology"/>
<dbReference type="CDD" id="cd11648">
    <property type="entry name" value="RsmI"/>
    <property type="match status" value="1"/>
</dbReference>
<evidence type="ECO:0000256" key="6">
    <source>
        <dbReference type="HAMAP-Rule" id="MF_01877"/>
    </source>
</evidence>
<protein>
    <recommendedName>
        <fullName evidence="6">Ribosomal RNA small subunit methyltransferase I</fullName>
        <ecNumber evidence="6">2.1.1.198</ecNumber>
    </recommendedName>
    <alternativeName>
        <fullName evidence="6">16S rRNA 2'-O-ribose C1402 methyltransferase</fullName>
    </alternativeName>
    <alternativeName>
        <fullName evidence="6">rRNA (cytidine-2'-O-)-methyltransferase RsmI</fullName>
    </alternativeName>
</protein>
<comment type="function">
    <text evidence="6">Catalyzes the 2'-O-methylation of the ribose of cytidine 1402 (C1402) in 16S rRNA.</text>
</comment>
<name>A0A3L9Y505_9RHOB</name>
<keyword evidence="5 6" id="KW-0949">S-adenosyl-L-methionine</keyword>
<evidence type="ECO:0000256" key="2">
    <source>
        <dbReference type="ARBA" id="ARBA00022552"/>
    </source>
</evidence>
<keyword evidence="3 6" id="KW-0489">Methyltransferase</keyword>
<feature type="domain" description="RsmI HTH" evidence="8">
    <location>
        <begin position="251"/>
        <end position="294"/>
    </location>
</feature>
<dbReference type="Gene3D" id="3.30.950.10">
    <property type="entry name" value="Methyltransferase, Cobalt-precorrin-4 Transmethylase, Domain 2"/>
    <property type="match status" value="1"/>
</dbReference>
<dbReference type="GO" id="GO:0005737">
    <property type="term" value="C:cytoplasm"/>
    <property type="evidence" value="ECO:0007669"/>
    <property type="project" value="UniProtKB-SubCell"/>
</dbReference>
<evidence type="ECO:0000259" key="8">
    <source>
        <dbReference type="Pfam" id="PF23016"/>
    </source>
</evidence>
<dbReference type="Gene3D" id="3.40.1010.10">
    <property type="entry name" value="Cobalt-precorrin-4 Transmethylase, Domain 1"/>
    <property type="match status" value="1"/>
</dbReference>
<evidence type="ECO:0000313" key="10">
    <source>
        <dbReference type="Proteomes" id="UP000281343"/>
    </source>
</evidence>
<reference evidence="9 10" key="1">
    <citation type="submission" date="2018-10" db="EMBL/GenBank/DDBJ databases">
        <authorList>
            <person name="Jung H.S."/>
            <person name="Jeon C.O."/>
        </authorList>
    </citation>
    <scope>NUCLEOTIDE SEQUENCE [LARGE SCALE GENOMIC DNA]</scope>
    <source>
        <strain evidence="9 10">MA-7-27</strain>
    </source>
</reference>
<comment type="similarity">
    <text evidence="6">Belongs to the methyltransferase superfamily. RsmI family.</text>
</comment>
<keyword evidence="1 6" id="KW-0963">Cytoplasm</keyword>
<dbReference type="RefSeq" id="WP_121896401.1">
    <property type="nucleotide sequence ID" value="NZ_RCNT01000001.1"/>
</dbReference>
<evidence type="ECO:0000256" key="5">
    <source>
        <dbReference type="ARBA" id="ARBA00022691"/>
    </source>
</evidence>
<dbReference type="HAMAP" id="MF_01877">
    <property type="entry name" value="16SrRNA_methyltr_I"/>
    <property type="match status" value="1"/>
</dbReference>
<sequence length="298" mass="31960">MPDLPTDPSPLATPARRVTLAPGLYFVATPIGAARDITLRALDILLSADLLAAEDTRTARRLMELHGIPLGDRPLVAYHDHNGPAQRPRLLAALAEGRTVAYVSEAGTPLVADPGYQLGRAAIEAGAQVFAAPGPSAALAALTVSGLPSDRFLFAGFPPSQAGARKRFLEGLADIEATLILYESPKRIHRLLDILGETLGRTRQIALCRELTKRFEEVIRGTVAELCEVIEGRALKGEIVLVVGRGQSRQASADDMETALREALKTQRVKDAATEVAEKLGLPRRLVYQAALNLEDDA</sequence>
<comment type="catalytic activity">
    <reaction evidence="6">
        <text>cytidine(1402) in 16S rRNA + S-adenosyl-L-methionine = 2'-O-methylcytidine(1402) in 16S rRNA + S-adenosyl-L-homocysteine + H(+)</text>
        <dbReference type="Rhea" id="RHEA:42924"/>
        <dbReference type="Rhea" id="RHEA-COMP:10285"/>
        <dbReference type="Rhea" id="RHEA-COMP:10286"/>
        <dbReference type="ChEBI" id="CHEBI:15378"/>
        <dbReference type="ChEBI" id="CHEBI:57856"/>
        <dbReference type="ChEBI" id="CHEBI:59789"/>
        <dbReference type="ChEBI" id="CHEBI:74495"/>
        <dbReference type="ChEBI" id="CHEBI:82748"/>
        <dbReference type="EC" id="2.1.1.198"/>
    </reaction>
</comment>
<comment type="caution">
    <text evidence="9">The sequence shown here is derived from an EMBL/GenBank/DDBJ whole genome shotgun (WGS) entry which is preliminary data.</text>
</comment>
<dbReference type="PANTHER" id="PTHR46111:SF1">
    <property type="entry name" value="RIBOSOMAL RNA SMALL SUBUNIT METHYLTRANSFERASE I"/>
    <property type="match status" value="1"/>
</dbReference>
<organism evidence="9 10">
    <name type="scientific">Rhodophyticola porphyridii</name>
    <dbReference type="NCBI Taxonomy" id="1852017"/>
    <lineage>
        <taxon>Bacteria</taxon>
        <taxon>Pseudomonadati</taxon>
        <taxon>Pseudomonadota</taxon>
        <taxon>Alphaproteobacteria</taxon>
        <taxon>Rhodobacterales</taxon>
        <taxon>Roseobacteraceae</taxon>
        <taxon>Rhodophyticola</taxon>
    </lineage>
</organism>
<feature type="domain" description="Tetrapyrrole methylase" evidence="7">
    <location>
        <begin position="24"/>
        <end position="226"/>
    </location>
</feature>
<dbReference type="Proteomes" id="UP000281343">
    <property type="component" value="Unassembled WGS sequence"/>
</dbReference>
<dbReference type="NCBIfam" id="TIGR00096">
    <property type="entry name" value="16S rRNA (cytidine(1402)-2'-O)-methyltransferase"/>
    <property type="match status" value="1"/>
</dbReference>
<keyword evidence="10" id="KW-1185">Reference proteome</keyword>
<dbReference type="InterPro" id="IPR035996">
    <property type="entry name" value="4pyrrol_Methylase_sf"/>
</dbReference>
<dbReference type="InterPro" id="IPR000878">
    <property type="entry name" value="4pyrrol_Mease"/>
</dbReference>
<dbReference type="SUPFAM" id="SSF53790">
    <property type="entry name" value="Tetrapyrrole methylase"/>
    <property type="match status" value="1"/>
</dbReference>
<dbReference type="FunFam" id="3.30.950.10:FF:000002">
    <property type="entry name" value="Ribosomal RNA small subunit methyltransferase I"/>
    <property type="match status" value="1"/>
</dbReference>
<gene>
    <name evidence="6 9" type="primary">rsmI</name>
    <name evidence="9" type="ORF">D9R08_02480</name>
</gene>
<dbReference type="Pfam" id="PF23016">
    <property type="entry name" value="RsmI_C"/>
    <property type="match status" value="1"/>
</dbReference>
<dbReference type="InterPro" id="IPR053910">
    <property type="entry name" value="RsmI_HTH"/>
</dbReference>
<accession>A0A3L9Y505</accession>
<evidence type="ECO:0000313" key="9">
    <source>
        <dbReference type="EMBL" id="RMA43811.1"/>
    </source>
</evidence>
<dbReference type="GO" id="GO:0070677">
    <property type="term" value="F:rRNA (cytosine-2'-O-)-methyltransferase activity"/>
    <property type="evidence" value="ECO:0007669"/>
    <property type="project" value="UniProtKB-UniRule"/>
</dbReference>
<evidence type="ECO:0000256" key="3">
    <source>
        <dbReference type="ARBA" id="ARBA00022603"/>
    </source>
</evidence>
<dbReference type="InterPro" id="IPR014777">
    <property type="entry name" value="4pyrrole_Mease_sub1"/>
</dbReference>
<comment type="subcellular location">
    <subcellularLocation>
        <location evidence="6">Cytoplasm</location>
    </subcellularLocation>
</comment>
<dbReference type="EMBL" id="RCNT01000001">
    <property type="protein sequence ID" value="RMA43811.1"/>
    <property type="molecule type" value="Genomic_DNA"/>
</dbReference>
<dbReference type="Pfam" id="PF00590">
    <property type="entry name" value="TP_methylase"/>
    <property type="match status" value="1"/>
</dbReference>
<keyword evidence="2 6" id="KW-0698">rRNA processing</keyword>
<keyword evidence="4 6" id="KW-0808">Transferase</keyword>
<evidence type="ECO:0000256" key="4">
    <source>
        <dbReference type="ARBA" id="ARBA00022679"/>
    </source>
</evidence>
<dbReference type="AlphaFoldDB" id="A0A3L9Y505"/>
<dbReference type="PIRSF" id="PIRSF005917">
    <property type="entry name" value="MTase_YraL"/>
    <property type="match status" value="1"/>
</dbReference>
<dbReference type="PANTHER" id="PTHR46111">
    <property type="entry name" value="RIBOSOMAL RNA SMALL SUBUNIT METHYLTRANSFERASE I"/>
    <property type="match status" value="1"/>
</dbReference>
<evidence type="ECO:0000259" key="7">
    <source>
        <dbReference type="Pfam" id="PF00590"/>
    </source>
</evidence>
<evidence type="ECO:0000256" key="1">
    <source>
        <dbReference type="ARBA" id="ARBA00022490"/>
    </source>
</evidence>
<dbReference type="InterPro" id="IPR008189">
    <property type="entry name" value="rRNA_ssu_MeTfrase_I"/>
</dbReference>